<proteinExistence type="predicted"/>
<dbReference type="RefSeq" id="WP_119830887.1">
    <property type="nucleotide sequence ID" value="NZ_QYUL01000001.1"/>
</dbReference>
<dbReference type="OrthoDB" id="5625447at2"/>
<keyword evidence="2" id="KW-1185">Reference proteome</keyword>
<protein>
    <submittedName>
        <fullName evidence="1">Uncharacterized protein</fullName>
    </submittedName>
</protein>
<comment type="caution">
    <text evidence="1">The sequence shown here is derived from an EMBL/GenBank/DDBJ whole genome shotgun (WGS) entry which is preliminary data.</text>
</comment>
<name>A0A418W3P2_9PROT</name>
<dbReference type="Proteomes" id="UP000283458">
    <property type="component" value="Unassembled WGS sequence"/>
</dbReference>
<dbReference type="AlphaFoldDB" id="A0A418W3P2"/>
<evidence type="ECO:0000313" key="2">
    <source>
        <dbReference type="Proteomes" id="UP000283458"/>
    </source>
</evidence>
<organism evidence="1 2">
    <name type="scientific">Azospirillum cavernae</name>
    <dbReference type="NCBI Taxonomy" id="2320860"/>
    <lineage>
        <taxon>Bacteria</taxon>
        <taxon>Pseudomonadati</taxon>
        <taxon>Pseudomonadota</taxon>
        <taxon>Alphaproteobacteria</taxon>
        <taxon>Rhodospirillales</taxon>
        <taxon>Azospirillaceae</taxon>
        <taxon>Azospirillum</taxon>
    </lineage>
</organism>
<evidence type="ECO:0000313" key="1">
    <source>
        <dbReference type="EMBL" id="RJF84643.1"/>
    </source>
</evidence>
<accession>A0A418W3P2</accession>
<gene>
    <name evidence="1" type="ORF">D3877_09065</name>
</gene>
<dbReference type="EMBL" id="QYUL01000001">
    <property type="protein sequence ID" value="RJF84643.1"/>
    <property type="molecule type" value="Genomic_DNA"/>
</dbReference>
<sequence>MLTMLDCLGIANLDAEEVTQIAKHEHLPFMTALEKGASLLDHPWGDAAVRQMVWDNLCDANQHRPAKVQDLMMLYHEACERHPNSFDRRAPARAAPLQNGR</sequence>
<reference evidence="1 2" key="1">
    <citation type="submission" date="2018-09" db="EMBL/GenBank/DDBJ databases">
        <authorList>
            <person name="Zhu H."/>
        </authorList>
    </citation>
    <scope>NUCLEOTIDE SEQUENCE [LARGE SCALE GENOMIC DNA]</scope>
    <source>
        <strain evidence="1 2">K2W22B-5</strain>
    </source>
</reference>